<evidence type="ECO:0000313" key="3">
    <source>
        <dbReference type="Proteomes" id="UP000182661"/>
    </source>
</evidence>
<dbReference type="OrthoDB" id="8399238at2"/>
<sequence>MNIIETIKAVQSGEDRVVRSSTRDSWRLLTGAIAAAWRWFQIRRDKARSRLDLAELSDSQLDDIGVTRAEARQESCRSFWN</sequence>
<dbReference type="Pfam" id="PF06568">
    <property type="entry name" value="YjiS-like"/>
    <property type="match status" value="1"/>
</dbReference>
<keyword evidence="3" id="KW-1185">Reference proteome</keyword>
<dbReference type="RefSeq" id="WP_071834514.1">
    <property type="nucleotide sequence ID" value="NZ_LSRP01000107.1"/>
</dbReference>
<dbReference type="EMBL" id="LSRP01000107">
    <property type="protein sequence ID" value="OJF93375.1"/>
    <property type="molecule type" value="Genomic_DNA"/>
</dbReference>
<feature type="domain" description="YjiS-like" evidence="1">
    <location>
        <begin position="37"/>
        <end position="72"/>
    </location>
</feature>
<dbReference type="Proteomes" id="UP000182661">
    <property type="component" value="Unassembled WGS sequence"/>
</dbReference>
<comment type="caution">
    <text evidence="2">The sequence shown here is derived from an EMBL/GenBank/DDBJ whole genome shotgun (WGS) entry which is preliminary data.</text>
</comment>
<gene>
    <name evidence="2" type="ORF">AX760_05045</name>
</gene>
<accession>A0A657LSZ9</accession>
<reference evidence="2 3" key="1">
    <citation type="submission" date="2016-02" db="EMBL/GenBank/DDBJ databases">
        <title>Genome sequencing of a beta-galactosidase producing bacteria Rhizobium sp. 59.</title>
        <authorList>
            <person name="Wang D."/>
            <person name="Kot W."/>
            <person name="Qin Y."/>
            <person name="Hansen L."/>
            <person name="Naqvi K."/>
            <person name="Rensing C."/>
        </authorList>
    </citation>
    <scope>NUCLEOTIDE SEQUENCE [LARGE SCALE GENOMIC DNA]</scope>
    <source>
        <strain evidence="2 3">59</strain>
    </source>
</reference>
<protein>
    <recommendedName>
        <fullName evidence="1">YjiS-like domain-containing protein</fullName>
    </recommendedName>
</protein>
<dbReference type="InterPro" id="IPR009506">
    <property type="entry name" value="YjiS-like"/>
</dbReference>
<proteinExistence type="predicted"/>
<organism evidence="2 3">
    <name type="scientific">Pararhizobium antarcticum</name>
    <dbReference type="NCBI Taxonomy" id="1798805"/>
    <lineage>
        <taxon>Bacteria</taxon>
        <taxon>Pseudomonadati</taxon>
        <taxon>Pseudomonadota</taxon>
        <taxon>Alphaproteobacteria</taxon>
        <taxon>Hyphomicrobiales</taxon>
        <taxon>Rhizobiaceae</taxon>
        <taxon>Rhizobium/Agrobacterium group</taxon>
        <taxon>Pararhizobium</taxon>
    </lineage>
</organism>
<evidence type="ECO:0000313" key="2">
    <source>
        <dbReference type="EMBL" id="OJF93375.1"/>
    </source>
</evidence>
<name>A0A657LSZ9_9HYPH</name>
<evidence type="ECO:0000259" key="1">
    <source>
        <dbReference type="Pfam" id="PF06568"/>
    </source>
</evidence>
<dbReference type="AlphaFoldDB" id="A0A657LSZ9"/>